<proteinExistence type="predicted"/>
<reference evidence="1" key="1">
    <citation type="submission" date="2022-10" db="EMBL/GenBank/DDBJ databases">
        <authorList>
            <person name="Hyden B.L."/>
            <person name="Feng K."/>
            <person name="Yates T."/>
            <person name="Jawdy S."/>
            <person name="Smart L.B."/>
            <person name="Muchero W."/>
        </authorList>
    </citation>
    <scope>NUCLEOTIDE SEQUENCE</scope>
    <source>
        <tissue evidence="1">Shoot tip</tissue>
    </source>
</reference>
<sequence length="92" mass="10021">MATSPPLLSSPLRPLDASLRFTAKFNRAALITLSLSLLSSRTLSKSSKVLLAPLRANRPSAMLVPNKVDTLSSYRKLRIGVVLSGWTSTQWP</sequence>
<gene>
    <name evidence="1" type="ORF">OIU77_009622</name>
</gene>
<dbReference type="EMBL" id="JAPFFI010000021">
    <property type="protein sequence ID" value="KAJ6333774.1"/>
    <property type="molecule type" value="Genomic_DNA"/>
</dbReference>
<reference evidence="1" key="2">
    <citation type="journal article" date="2023" name="Int. J. Mol. Sci.">
        <title>De Novo Assembly and Annotation of 11 Diverse Shrub Willow (Salix) Genomes Reveals Novel Gene Organization in Sex-Linked Regions.</title>
        <authorList>
            <person name="Hyden B."/>
            <person name="Feng K."/>
            <person name="Yates T.B."/>
            <person name="Jawdy S."/>
            <person name="Cereghino C."/>
            <person name="Smart L.B."/>
            <person name="Muchero W."/>
        </authorList>
    </citation>
    <scope>NUCLEOTIDE SEQUENCE</scope>
    <source>
        <tissue evidence="1">Shoot tip</tissue>
    </source>
</reference>
<evidence type="ECO:0000313" key="1">
    <source>
        <dbReference type="EMBL" id="KAJ6333774.1"/>
    </source>
</evidence>
<evidence type="ECO:0000313" key="2">
    <source>
        <dbReference type="Proteomes" id="UP001141253"/>
    </source>
</evidence>
<name>A0ABQ9AFR3_9ROSI</name>
<protein>
    <submittedName>
        <fullName evidence="1">Uncharacterized protein</fullName>
    </submittedName>
</protein>
<dbReference type="Proteomes" id="UP001141253">
    <property type="component" value="Chromosome 11"/>
</dbReference>
<keyword evidence="2" id="KW-1185">Reference proteome</keyword>
<organism evidence="1 2">
    <name type="scientific">Salix suchowensis</name>
    <dbReference type="NCBI Taxonomy" id="1278906"/>
    <lineage>
        <taxon>Eukaryota</taxon>
        <taxon>Viridiplantae</taxon>
        <taxon>Streptophyta</taxon>
        <taxon>Embryophyta</taxon>
        <taxon>Tracheophyta</taxon>
        <taxon>Spermatophyta</taxon>
        <taxon>Magnoliopsida</taxon>
        <taxon>eudicotyledons</taxon>
        <taxon>Gunneridae</taxon>
        <taxon>Pentapetalae</taxon>
        <taxon>rosids</taxon>
        <taxon>fabids</taxon>
        <taxon>Malpighiales</taxon>
        <taxon>Salicaceae</taxon>
        <taxon>Saliceae</taxon>
        <taxon>Salix</taxon>
    </lineage>
</organism>
<accession>A0ABQ9AFR3</accession>
<comment type="caution">
    <text evidence="1">The sequence shown here is derived from an EMBL/GenBank/DDBJ whole genome shotgun (WGS) entry which is preliminary data.</text>
</comment>